<evidence type="ECO:0000313" key="4">
    <source>
        <dbReference type="Proteomes" id="UP000824162"/>
    </source>
</evidence>
<feature type="signal peptide" evidence="1">
    <location>
        <begin position="1"/>
        <end position="23"/>
    </location>
</feature>
<comment type="caution">
    <text evidence="3">The sequence shown here is derived from an EMBL/GenBank/DDBJ whole genome shotgun (WGS) entry which is preliminary data.</text>
</comment>
<accession>A0A9D1TN17</accession>
<reference evidence="3" key="1">
    <citation type="journal article" date="2021" name="PeerJ">
        <title>Extensive microbial diversity within the chicken gut microbiome revealed by metagenomics and culture.</title>
        <authorList>
            <person name="Gilroy R."/>
            <person name="Ravi A."/>
            <person name="Getino M."/>
            <person name="Pursley I."/>
            <person name="Horton D.L."/>
            <person name="Alikhan N.F."/>
            <person name="Baker D."/>
            <person name="Gharbi K."/>
            <person name="Hall N."/>
            <person name="Watson M."/>
            <person name="Adriaenssens E.M."/>
            <person name="Foster-Nyarko E."/>
            <person name="Jarju S."/>
            <person name="Secka A."/>
            <person name="Antonio M."/>
            <person name="Oren A."/>
            <person name="Chaudhuri R.R."/>
            <person name="La Ragione R."/>
            <person name="Hildebrand F."/>
            <person name="Pallen M.J."/>
        </authorList>
    </citation>
    <scope>NUCLEOTIDE SEQUENCE</scope>
    <source>
        <strain evidence="3">5790</strain>
    </source>
</reference>
<dbReference type="Gene3D" id="3.30.457.10">
    <property type="entry name" value="Copper amine oxidase-like, N-terminal domain"/>
    <property type="match status" value="1"/>
</dbReference>
<dbReference type="InterPro" id="IPR036582">
    <property type="entry name" value="Mao_N_sf"/>
</dbReference>
<dbReference type="EMBL" id="DXIJ01000124">
    <property type="protein sequence ID" value="HIV86328.1"/>
    <property type="molecule type" value="Genomic_DNA"/>
</dbReference>
<dbReference type="Proteomes" id="UP000824162">
    <property type="component" value="Unassembled WGS sequence"/>
</dbReference>
<evidence type="ECO:0000313" key="3">
    <source>
        <dbReference type="EMBL" id="HIV86328.1"/>
    </source>
</evidence>
<sequence length="231" mass="24846">MKYKSIIILTVIFSIIASAPAYSADISVYINNDRLELPNAPYLENDRTMVPMRSIFEALGAAVEWNDITSEATALKDGTVITLRIGGTVMFVNGEAVALGAPAALRDDLTYVPLRAVSEALGCEVRWDGESGSVYITSGENIPVSYSGYTNVPDFGALAGVSPVYISGDQTVYVYSGEALPENAESGYEDVMTSRGFEALHGENYTVYTRDNLSVLAGFSGGMFRVVITPY</sequence>
<protein>
    <submittedName>
        <fullName evidence="3">Copper amine oxidase N-terminal domain-containing protein</fullName>
    </submittedName>
</protein>
<dbReference type="Pfam" id="PF07833">
    <property type="entry name" value="Cu_amine_oxidN1"/>
    <property type="match status" value="1"/>
</dbReference>
<feature type="domain" description="Copper amine oxidase-like N-terminal" evidence="2">
    <location>
        <begin position="30"/>
        <end position="136"/>
    </location>
</feature>
<organism evidence="3 4">
    <name type="scientific">Candidatus Monoglobus merdigallinarum</name>
    <dbReference type="NCBI Taxonomy" id="2838698"/>
    <lineage>
        <taxon>Bacteria</taxon>
        <taxon>Bacillati</taxon>
        <taxon>Bacillota</taxon>
        <taxon>Clostridia</taxon>
        <taxon>Monoglobales</taxon>
        <taxon>Monoglobaceae</taxon>
        <taxon>Monoglobus</taxon>
    </lineage>
</organism>
<dbReference type="SUPFAM" id="SSF55383">
    <property type="entry name" value="Copper amine oxidase, domain N"/>
    <property type="match status" value="1"/>
</dbReference>
<reference evidence="3" key="2">
    <citation type="submission" date="2021-04" db="EMBL/GenBank/DDBJ databases">
        <authorList>
            <person name="Gilroy R."/>
        </authorList>
    </citation>
    <scope>NUCLEOTIDE SEQUENCE</scope>
    <source>
        <strain evidence="3">5790</strain>
    </source>
</reference>
<feature type="chain" id="PRO_5039411082" evidence="1">
    <location>
        <begin position="24"/>
        <end position="231"/>
    </location>
</feature>
<dbReference type="AlphaFoldDB" id="A0A9D1TN17"/>
<keyword evidence="1" id="KW-0732">Signal</keyword>
<evidence type="ECO:0000256" key="1">
    <source>
        <dbReference type="SAM" id="SignalP"/>
    </source>
</evidence>
<name>A0A9D1TN17_9FIRM</name>
<dbReference type="InterPro" id="IPR012854">
    <property type="entry name" value="Cu_amine_oxidase-like_N"/>
</dbReference>
<gene>
    <name evidence="3" type="ORF">H9900_05930</name>
</gene>
<evidence type="ECO:0000259" key="2">
    <source>
        <dbReference type="Pfam" id="PF07833"/>
    </source>
</evidence>
<proteinExistence type="predicted"/>